<dbReference type="PANTHER" id="PTHR30417">
    <property type="entry name" value="N-ACETYLMURAMOYL-L-ALANINE AMIDASE AMID"/>
    <property type="match status" value="1"/>
</dbReference>
<dbReference type="Proteomes" id="UP000589521">
    <property type="component" value="Unassembled WGS sequence"/>
</dbReference>
<gene>
    <name evidence="6" type="ORF">HZY94_06705</name>
</gene>
<evidence type="ECO:0000256" key="1">
    <source>
        <dbReference type="ARBA" id="ARBA00001561"/>
    </source>
</evidence>
<name>A0A7Z0M6V8_9STRE</name>
<dbReference type="InterPro" id="IPR051206">
    <property type="entry name" value="NAMLAA_amidase_2"/>
</dbReference>
<comment type="caution">
    <text evidence="6">The sequence shown here is derived from an EMBL/GenBank/DDBJ whole genome shotgun (WGS) entry which is preliminary data.</text>
</comment>
<comment type="catalytic activity">
    <reaction evidence="1">
        <text>Hydrolyzes the link between N-acetylmuramoyl residues and L-amino acid residues in certain cell-wall glycopeptides.</text>
        <dbReference type="EC" id="3.5.1.28"/>
    </reaction>
</comment>
<dbReference type="GO" id="GO:0009254">
    <property type="term" value="P:peptidoglycan turnover"/>
    <property type="evidence" value="ECO:0007669"/>
    <property type="project" value="TreeGrafter"/>
</dbReference>
<dbReference type="SMART" id="SM00644">
    <property type="entry name" value="Ami_2"/>
    <property type="match status" value="1"/>
</dbReference>
<feature type="domain" description="N-acetylmuramoyl-L-alanine amidase" evidence="5">
    <location>
        <begin position="2"/>
        <end position="128"/>
    </location>
</feature>
<dbReference type="EMBL" id="JACBXX010000138">
    <property type="protein sequence ID" value="NYS96863.1"/>
    <property type="molecule type" value="Genomic_DNA"/>
</dbReference>
<evidence type="ECO:0000259" key="5">
    <source>
        <dbReference type="SMART" id="SM00644"/>
    </source>
</evidence>
<evidence type="ECO:0000256" key="2">
    <source>
        <dbReference type="ARBA" id="ARBA00011901"/>
    </source>
</evidence>
<protein>
    <recommendedName>
        <fullName evidence="2">N-acetylmuramoyl-L-alanine amidase</fullName>
        <ecNumber evidence="2">3.5.1.28</ecNumber>
    </recommendedName>
</protein>
<dbReference type="GO" id="GO:0008745">
    <property type="term" value="F:N-acetylmuramoyl-L-alanine amidase activity"/>
    <property type="evidence" value="ECO:0007669"/>
    <property type="project" value="UniProtKB-EC"/>
</dbReference>
<dbReference type="GO" id="GO:0009253">
    <property type="term" value="P:peptidoglycan catabolic process"/>
    <property type="evidence" value="ECO:0007669"/>
    <property type="project" value="InterPro"/>
</dbReference>
<dbReference type="SUPFAM" id="SSF55846">
    <property type="entry name" value="N-acetylmuramoyl-L-alanine amidase-like"/>
    <property type="match status" value="1"/>
</dbReference>
<keyword evidence="4" id="KW-0961">Cell wall biogenesis/degradation</keyword>
<evidence type="ECO:0000256" key="4">
    <source>
        <dbReference type="ARBA" id="ARBA00023316"/>
    </source>
</evidence>
<sequence>MNADSNRATVNLIVIHHNAGTSDENARRTWYKSTGIGTSAHYQVTPTDIWGCVGENYVAYHAGDYGVNQRSIGIEHLNSTGARSWQIAEETYKNSAKLIADLCRRYKLPIDRKHIVGHREIVATACPGGIDIDKLIRMAQEVANGAVKETKVEKKEVVDMFTISAKDRGIALMTGGVFYSLLDAKDPENFWNQGVPHIQVSPKTFDNFQTKSNVDKLDDETVNKLIAGLKK</sequence>
<dbReference type="GO" id="GO:0071555">
    <property type="term" value="P:cell wall organization"/>
    <property type="evidence" value="ECO:0007669"/>
    <property type="project" value="UniProtKB-KW"/>
</dbReference>
<dbReference type="InterPro" id="IPR002502">
    <property type="entry name" value="Amidase_domain"/>
</dbReference>
<dbReference type="InterPro" id="IPR036505">
    <property type="entry name" value="Amidase/PGRP_sf"/>
</dbReference>
<dbReference type="CDD" id="cd06583">
    <property type="entry name" value="PGRP"/>
    <property type="match status" value="1"/>
</dbReference>
<dbReference type="PANTHER" id="PTHR30417:SF1">
    <property type="entry name" value="N-ACETYLMURAMOYL-L-ALANINE AMIDASE AMID"/>
    <property type="match status" value="1"/>
</dbReference>
<dbReference type="Gene3D" id="3.40.80.10">
    <property type="entry name" value="Peptidoglycan recognition protein-like"/>
    <property type="match status" value="1"/>
</dbReference>
<dbReference type="EC" id="3.5.1.28" evidence="2"/>
<evidence type="ECO:0000256" key="3">
    <source>
        <dbReference type="ARBA" id="ARBA00022801"/>
    </source>
</evidence>
<evidence type="ECO:0000313" key="7">
    <source>
        <dbReference type="Proteomes" id="UP000589521"/>
    </source>
</evidence>
<keyword evidence="3" id="KW-0378">Hydrolase</keyword>
<accession>A0A7Z0M6V8</accession>
<reference evidence="6 7" key="1">
    <citation type="submission" date="2020-07" db="EMBL/GenBank/DDBJ databases">
        <title>MOT database genomes.</title>
        <authorList>
            <person name="Joseph S."/>
            <person name="Aduse-Opoku J."/>
            <person name="Hashim A."/>
            <person name="Wade W."/>
            <person name="Curtis M."/>
        </authorList>
    </citation>
    <scope>NUCLEOTIDE SEQUENCE [LARGE SCALE GENOMIC DNA]</scope>
    <source>
        <strain evidence="6 7">STR</strain>
    </source>
</reference>
<dbReference type="Pfam" id="PF01510">
    <property type="entry name" value="Amidase_2"/>
    <property type="match status" value="1"/>
</dbReference>
<dbReference type="AlphaFoldDB" id="A0A7Z0M6V8"/>
<proteinExistence type="predicted"/>
<evidence type="ECO:0000313" key="6">
    <source>
        <dbReference type="EMBL" id="NYS96863.1"/>
    </source>
</evidence>
<organism evidence="6 7">
    <name type="scientific">Streptococcus danieliae</name>
    <dbReference type="NCBI Taxonomy" id="747656"/>
    <lineage>
        <taxon>Bacteria</taxon>
        <taxon>Bacillati</taxon>
        <taxon>Bacillota</taxon>
        <taxon>Bacilli</taxon>
        <taxon>Lactobacillales</taxon>
        <taxon>Streptococcaceae</taxon>
        <taxon>Streptococcus</taxon>
    </lineage>
</organism>